<organism evidence="2 3">
    <name type="scientific">Desulforamulus ferrireducens</name>
    <dbReference type="NCBI Taxonomy" id="1833852"/>
    <lineage>
        <taxon>Bacteria</taxon>
        <taxon>Bacillati</taxon>
        <taxon>Bacillota</taxon>
        <taxon>Clostridia</taxon>
        <taxon>Eubacteriales</taxon>
        <taxon>Peptococcaceae</taxon>
        <taxon>Desulforamulus</taxon>
    </lineage>
</organism>
<dbReference type="Proteomes" id="UP000189464">
    <property type="component" value="Chromosome"/>
</dbReference>
<accession>A0A1S6ITW6</accession>
<name>A0A1S6ITW6_9FIRM</name>
<evidence type="ECO:0000313" key="3">
    <source>
        <dbReference type="Proteomes" id="UP000189464"/>
    </source>
</evidence>
<keyword evidence="1" id="KW-0175">Coiled coil</keyword>
<gene>
    <name evidence="2" type="ORF">B0537_03335</name>
</gene>
<dbReference type="Gene3D" id="1.20.58.2220">
    <property type="entry name" value="Formin, FH2 domain"/>
    <property type="match status" value="1"/>
</dbReference>
<evidence type="ECO:0000313" key="2">
    <source>
        <dbReference type="EMBL" id="AQS58212.1"/>
    </source>
</evidence>
<feature type="coiled-coil region" evidence="1">
    <location>
        <begin position="6"/>
        <end position="61"/>
    </location>
</feature>
<reference evidence="2 3" key="1">
    <citation type="journal article" date="2016" name="Int. J. Syst. Evol. Microbiol.">
        <title>Desulfotomaculum ferrireducens sp. nov., a moderately thermophilic sulfate-reducing and dissimilatory Fe(III)-reducing bacterium isolated from compost.</title>
        <authorList>
            <person name="Yang G."/>
            <person name="Guo J."/>
            <person name="Zhuang L."/>
            <person name="Yuan Y."/>
            <person name="Zhou S."/>
        </authorList>
    </citation>
    <scope>NUCLEOTIDE SEQUENCE [LARGE SCALE GENOMIC DNA]</scope>
    <source>
        <strain evidence="2 3">GSS09</strain>
    </source>
</reference>
<keyword evidence="3" id="KW-1185">Reference proteome</keyword>
<dbReference type="KEGG" id="dfg:B0537_03335"/>
<proteinExistence type="predicted"/>
<dbReference type="AlphaFoldDB" id="A0A1S6ITW6"/>
<dbReference type="InterPro" id="IPR042201">
    <property type="entry name" value="FH2_Formin_sf"/>
</dbReference>
<evidence type="ECO:0000256" key="1">
    <source>
        <dbReference type="SAM" id="Coils"/>
    </source>
</evidence>
<sequence length="190" mass="21938">MYNASIQQLQERINHLQNDLSQIQQICSQLQQSEQQNSQQLQQMSQREANAAQQLQRVNQTAQHMSQEISQVASYQNMMNQPNQFSNRASSFINAATYQPSQQQYTTPQSYQNFGQQNYAATNQQSLNAISNMGQYGQQYGQQYNQQYGQQFMQGQGNQNQYSTYGLSSAQANYVGNRYNQQQPYSQYQS</sequence>
<protein>
    <submittedName>
        <fullName evidence="2">Uncharacterized protein</fullName>
    </submittedName>
</protein>
<dbReference type="RefSeq" id="WP_077713179.1">
    <property type="nucleotide sequence ID" value="NZ_CP019698.1"/>
</dbReference>
<dbReference type="EMBL" id="CP019698">
    <property type="protein sequence ID" value="AQS58212.1"/>
    <property type="molecule type" value="Genomic_DNA"/>
</dbReference>
<dbReference type="STRING" id="1833852.B0537_03335"/>